<evidence type="ECO:0000259" key="5">
    <source>
        <dbReference type="SMART" id="SM00941"/>
    </source>
</evidence>
<dbReference type="PANTHER" id="PTHR10515:SF0">
    <property type="entry name" value="THYMIDINE PHOSPHORYLASE"/>
    <property type="match status" value="1"/>
</dbReference>
<dbReference type="NCBIfam" id="TIGR02644">
    <property type="entry name" value="Y_phosphoryl"/>
    <property type="match status" value="1"/>
</dbReference>
<sequence length="441" mass="46037">MLTQEIIRIKRDGGALSSAQIQQFIAGVTDNSVSEGQIAALAMAVFLNGMEREEFIALTKAMAASGNILKWEQLTDKGPVLDKHSTGGVGDNVSLMLAPIVAACGGYVPMISGRGLGHTGGTLDKLDSIPGYVSTPDLQVLRQVINDVGCAIIGQTDDLAPADRRMYATRDITATVESIPLIVASILSKKLSAGLGGLVLDVKTGSGAFAAKMTMAQDLAKNLVSVANACGLPASALITDMNQPLACAAGNALEVRNAVTFLDGSHRDTRLAQVTLALAAEMLVLGGICAEPVQALQKVTAKLEDGSALEVFAKMVAALGGPTDFTSRMEQYLPSANVQQQIKVKTAGTIRSMSTRHIGLAVVELGGGRRMATDILDYSVGLTGLPSLGQAMQMGETLCTVHAASQEAAQRAEYLIREAILFGEPLQMSNPVFERIGTGAI</sequence>
<evidence type="ECO:0000256" key="3">
    <source>
        <dbReference type="ARBA" id="ARBA00022676"/>
    </source>
</evidence>
<organism evidence="6">
    <name type="scientific">hydrothermal vent metagenome</name>
    <dbReference type="NCBI Taxonomy" id="652676"/>
    <lineage>
        <taxon>unclassified sequences</taxon>
        <taxon>metagenomes</taxon>
        <taxon>ecological metagenomes</taxon>
    </lineage>
</organism>
<evidence type="ECO:0000256" key="1">
    <source>
        <dbReference type="ARBA" id="ARBA00006915"/>
    </source>
</evidence>
<dbReference type="Gene3D" id="3.90.1170.30">
    <property type="entry name" value="Pyrimidine nucleoside phosphorylase-like, C-terminal domain"/>
    <property type="match status" value="1"/>
</dbReference>
<comment type="similarity">
    <text evidence="1">Belongs to the thymidine/pyrimidine-nucleoside phosphorylase family.</text>
</comment>
<dbReference type="InterPro" id="IPR000312">
    <property type="entry name" value="Glycosyl_Trfase_fam3"/>
</dbReference>
<dbReference type="SUPFAM" id="SSF54680">
    <property type="entry name" value="Pyrimidine nucleoside phosphorylase C-terminal domain"/>
    <property type="match status" value="1"/>
</dbReference>
<keyword evidence="3 6" id="KW-0328">Glycosyltransferase</keyword>
<dbReference type="InterPro" id="IPR036320">
    <property type="entry name" value="Glycosyl_Trfase_fam3_N_dom_sf"/>
</dbReference>
<dbReference type="Gene3D" id="3.40.1030.10">
    <property type="entry name" value="Nucleoside phosphorylase/phosphoribosyltransferase catalytic domain"/>
    <property type="match status" value="1"/>
</dbReference>
<evidence type="ECO:0000256" key="4">
    <source>
        <dbReference type="ARBA" id="ARBA00022679"/>
    </source>
</evidence>
<dbReference type="InterPro" id="IPR013465">
    <property type="entry name" value="Thymidine_Pase"/>
</dbReference>
<dbReference type="EC" id="2.4.2.4" evidence="6"/>
<dbReference type="GO" id="GO:0006213">
    <property type="term" value="P:pyrimidine nucleoside metabolic process"/>
    <property type="evidence" value="ECO:0007669"/>
    <property type="project" value="InterPro"/>
</dbReference>
<accession>A0A3B0RVU5</accession>
<dbReference type="GO" id="GO:0004645">
    <property type="term" value="F:1,4-alpha-oligoglucan phosphorylase activity"/>
    <property type="evidence" value="ECO:0007669"/>
    <property type="project" value="InterPro"/>
</dbReference>
<dbReference type="NCBIfam" id="TIGR02643">
    <property type="entry name" value="T_phosphoryl"/>
    <property type="match status" value="1"/>
</dbReference>
<dbReference type="SUPFAM" id="SSF47648">
    <property type="entry name" value="Nucleoside phosphorylase/phosphoribosyltransferase N-terminal domain"/>
    <property type="match status" value="1"/>
</dbReference>
<dbReference type="Gene3D" id="1.20.970.10">
    <property type="entry name" value="Transferase, Pyrimidine Nucleoside Phosphorylase, Chain C"/>
    <property type="match status" value="1"/>
</dbReference>
<dbReference type="InterPro" id="IPR018090">
    <property type="entry name" value="Pyrmidine_PPas_bac/euk"/>
</dbReference>
<dbReference type="InterPro" id="IPR035902">
    <property type="entry name" value="Nuc_phospho_transferase"/>
</dbReference>
<dbReference type="PANTHER" id="PTHR10515">
    <property type="entry name" value="THYMIDINE PHOSPHORYLASE"/>
    <property type="match status" value="1"/>
</dbReference>
<dbReference type="InterPro" id="IPR017872">
    <property type="entry name" value="Pyrmidine_PPase_CS"/>
</dbReference>
<dbReference type="SUPFAM" id="SSF52418">
    <property type="entry name" value="Nucleoside phosphorylase/phosphoribosyltransferase catalytic domain"/>
    <property type="match status" value="1"/>
</dbReference>
<name>A0A3B0RVU5_9ZZZZ</name>
<dbReference type="FunFam" id="3.40.1030.10:FF:000003">
    <property type="entry name" value="Pyrimidine-nucleoside phosphorylase"/>
    <property type="match status" value="1"/>
</dbReference>
<dbReference type="SMART" id="SM00941">
    <property type="entry name" value="PYNP_C"/>
    <property type="match status" value="1"/>
</dbReference>
<dbReference type="GO" id="GO:0005829">
    <property type="term" value="C:cytosol"/>
    <property type="evidence" value="ECO:0007669"/>
    <property type="project" value="TreeGrafter"/>
</dbReference>
<gene>
    <name evidence="6" type="ORF">MNBD_ALPHA06-2301</name>
</gene>
<dbReference type="PROSITE" id="PS00647">
    <property type="entry name" value="THYMID_PHOSPHORYLASE"/>
    <property type="match status" value="1"/>
</dbReference>
<dbReference type="InterPro" id="IPR000053">
    <property type="entry name" value="Thymidine/pyrmidine_PPase"/>
</dbReference>
<evidence type="ECO:0000256" key="2">
    <source>
        <dbReference type="ARBA" id="ARBA00011738"/>
    </source>
</evidence>
<dbReference type="InterPro" id="IPR013102">
    <property type="entry name" value="PYNP_C"/>
</dbReference>
<dbReference type="PIRSF" id="PIRSF000478">
    <property type="entry name" value="TP_PyNP"/>
    <property type="match status" value="1"/>
</dbReference>
<dbReference type="InterPro" id="IPR036566">
    <property type="entry name" value="PYNP-like_C_sf"/>
</dbReference>
<dbReference type="InterPro" id="IPR017459">
    <property type="entry name" value="Glycosyl_Trfase_fam3_N_dom"/>
</dbReference>
<dbReference type="Pfam" id="PF02885">
    <property type="entry name" value="Glycos_trans_3N"/>
    <property type="match status" value="1"/>
</dbReference>
<evidence type="ECO:0000313" key="6">
    <source>
        <dbReference type="EMBL" id="VAV92498.1"/>
    </source>
</evidence>
<dbReference type="GO" id="GO:0006206">
    <property type="term" value="P:pyrimidine nucleobase metabolic process"/>
    <property type="evidence" value="ECO:0007669"/>
    <property type="project" value="InterPro"/>
</dbReference>
<comment type="subunit">
    <text evidence="2">Homodimer.</text>
</comment>
<dbReference type="AlphaFoldDB" id="A0A3B0RVU5"/>
<dbReference type="Pfam" id="PF00591">
    <property type="entry name" value="Glycos_transf_3"/>
    <property type="match status" value="1"/>
</dbReference>
<dbReference type="GO" id="GO:0009032">
    <property type="term" value="F:thymidine phosphorylase activity"/>
    <property type="evidence" value="ECO:0007669"/>
    <property type="project" value="UniProtKB-EC"/>
</dbReference>
<proteinExistence type="inferred from homology"/>
<dbReference type="Pfam" id="PF07831">
    <property type="entry name" value="PYNP_C"/>
    <property type="match status" value="1"/>
</dbReference>
<feature type="domain" description="Pyrimidine nucleoside phosphorylase C-terminal" evidence="5">
    <location>
        <begin position="349"/>
        <end position="423"/>
    </location>
</feature>
<reference evidence="6" key="1">
    <citation type="submission" date="2018-06" db="EMBL/GenBank/DDBJ databases">
        <authorList>
            <person name="Zhirakovskaya E."/>
        </authorList>
    </citation>
    <scope>NUCLEOTIDE SEQUENCE</scope>
</reference>
<dbReference type="HAMAP" id="MF_01628">
    <property type="entry name" value="Thymid_phosp"/>
    <property type="match status" value="1"/>
</dbReference>
<dbReference type="EMBL" id="UOEE01000145">
    <property type="protein sequence ID" value="VAV92498.1"/>
    <property type="molecule type" value="Genomic_DNA"/>
</dbReference>
<keyword evidence="4 6" id="KW-0808">Transferase</keyword>
<dbReference type="NCBIfam" id="NF004490">
    <property type="entry name" value="PRK05820.1"/>
    <property type="match status" value="1"/>
</dbReference>
<protein>
    <submittedName>
        <fullName evidence="6">Thymidine phosphorylase</fullName>
        <ecNumber evidence="6">2.4.2.4</ecNumber>
    </submittedName>
</protein>